<dbReference type="Gene3D" id="2.140.10.10">
    <property type="entry name" value="Quinoprotein alcohol dehydrogenase-like superfamily"/>
    <property type="match status" value="2"/>
</dbReference>
<keyword evidence="3 8" id="KW-0349">Heme</keyword>
<feature type="signal peptide" evidence="9">
    <location>
        <begin position="1"/>
        <end position="22"/>
    </location>
</feature>
<dbReference type="SUPFAM" id="SSF46626">
    <property type="entry name" value="Cytochrome c"/>
    <property type="match status" value="1"/>
</dbReference>
<dbReference type="Pfam" id="PF01011">
    <property type="entry name" value="PQQ"/>
    <property type="match status" value="2"/>
</dbReference>
<dbReference type="Gene3D" id="1.10.760.10">
    <property type="entry name" value="Cytochrome c-like domain"/>
    <property type="match status" value="1"/>
</dbReference>
<evidence type="ECO:0000256" key="5">
    <source>
        <dbReference type="ARBA" id="ARBA00022729"/>
    </source>
</evidence>
<dbReference type="GO" id="GO:0009055">
    <property type="term" value="F:electron transfer activity"/>
    <property type="evidence" value="ECO:0007669"/>
    <property type="project" value="InterPro"/>
</dbReference>
<name>A0AAF0I5X7_9BACT</name>
<dbReference type="InterPro" id="IPR009056">
    <property type="entry name" value="Cyt_c-like_dom"/>
</dbReference>
<dbReference type="SMART" id="SM00564">
    <property type="entry name" value="PQQ"/>
    <property type="match status" value="5"/>
</dbReference>
<dbReference type="GO" id="GO:0016491">
    <property type="term" value="F:oxidoreductase activity"/>
    <property type="evidence" value="ECO:0007669"/>
    <property type="project" value="UniProtKB-KW"/>
</dbReference>
<comment type="cofactor">
    <cofactor evidence="1">
        <name>pyrroloquinoline quinone</name>
        <dbReference type="ChEBI" id="CHEBI:58442"/>
    </cofactor>
</comment>
<dbReference type="InterPro" id="IPR002372">
    <property type="entry name" value="PQQ_rpt_dom"/>
</dbReference>
<dbReference type="InterPro" id="IPR011047">
    <property type="entry name" value="Quinoprotein_ADH-like_sf"/>
</dbReference>
<keyword evidence="4 8" id="KW-0479">Metal-binding</keyword>
<proteinExistence type="inferred from homology"/>
<organism evidence="11 12">
    <name type="scientific">Synoicihabitans lomoniglobus</name>
    <dbReference type="NCBI Taxonomy" id="2909285"/>
    <lineage>
        <taxon>Bacteria</taxon>
        <taxon>Pseudomonadati</taxon>
        <taxon>Verrucomicrobiota</taxon>
        <taxon>Opitutia</taxon>
        <taxon>Opitutales</taxon>
        <taxon>Opitutaceae</taxon>
        <taxon>Synoicihabitans</taxon>
    </lineage>
</organism>
<keyword evidence="7 8" id="KW-0408">Iron</keyword>
<evidence type="ECO:0000256" key="8">
    <source>
        <dbReference type="PROSITE-ProRule" id="PRU00433"/>
    </source>
</evidence>
<evidence type="ECO:0000256" key="9">
    <source>
        <dbReference type="SAM" id="SignalP"/>
    </source>
</evidence>
<evidence type="ECO:0000256" key="2">
    <source>
        <dbReference type="ARBA" id="ARBA00008156"/>
    </source>
</evidence>
<feature type="chain" id="PRO_5042134827" evidence="9">
    <location>
        <begin position="23"/>
        <end position="758"/>
    </location>
</feature>
<dbReference type="PANTHER" id="PTHR32303:SF4">
    <property type="entry name" value="QUINOPROTEIN GLUCOSE DEHYDROGENASE"/>
    <property type="match status" value="1"/>
</dbReference>
<dbReference type="InterPro" id="IPR018391">
    <property type="entry name" value="PQQ_b-propeller_rpt"/>
</dbReference>
<comment type="similarity">
    <text evidence="2">Belongs to the bacterial PQQ dehydrogenase family.</text>
</comment>
<evidence type="ECO:0000313" key="11">
    <source>
        <dbReference type="EMBL" id="WED67260.1"/>
    </source>
</evidence>
<evidence type="ECO:0000256" key="3">
    <source>
        <dbReference type="ARBA" id="ARBA00022617"/>
    </source>
</evidence>
<sequence length="758" mass="82498">MVKKILLPLVALAATVPSSLSADQHRTWADYGGGHDQSKFTTLDQFTPANVAELKQTWIYGTGDERAYQFNPVIAHGVMYVLAKDSSLVALDLDTGKEIWIHAHLNGISRRGVSYWESDDGADRRLLFTMGNSLQALDARTGKVIPTFGRQGAVDLREHMGRPAETIYRASSSTPGRVFEDLIILGSSPGESYMSAPGHIRAFNVVTGEFVWRFNTIPEPGEYGYETWPQDAYRYAGGANVWGEMSVDAERGIVFLPLGSPTYDYYGADRIGQNLFGNCLVALDARTGKRIWHFQTVHHDLWDYDLVSAPQLITVTRDGQRIDAVAAASKQGYLFVFNRETGEPVFPIEEKPFPASDVPGEEAWPTQPVPALPPYSRQIMTADDITPILITDAERADWTERVTKARKGLYLPPGMEETVSVPGAVGGVNWGNSAANPDEGIVYLLNQDFPSFYKLAERAPVRASSTMPGDESDKTASIARGKYVYATYCAACHGANRAGSDVGPSLLAVGSQISRSHLTRTIMYGTGRMPPLPHFSDEQIADVYNFLDDGVSPYAGIFGATETEQMPEGPVVGSGGAPIELVDPRTAGRLFGRAGAPYPEDIDAPETRYYTDYGLGHPYLMTPPWSQILAYDLNEGVIKWRQPLGQDRDATAAGMTGTGVPRGSQRMSMIVTSTGIVFSTAKDGHVYAFDAEDGSILWSAKLPMGAEGLPAMYEHNGRQYLVVCATTPLTWGLKSRESGIGSPDPKGVGGYVVFALPE</sequence>
<feature type="domain" description="Cytochrome c" evidence="10">
    <location>
        <begin position="476"/>
        <end position="551"/>
    </location>
</feature>
<gene>
    <name evidence="11" type="ORF">PXH66_10400</name>
</gene>
<dbReference type="PROSITE" id="PS51007">
    <property type="entry name" value="CYTC"/>
    <property type="match status" value="1"/>
</dbReference>
<evidence type="ECO:0000256" key="4">
    <source>
        <dbReference type="ARBA" id="ARBA00022723"/>
    </source>
</evidence>
<dbReference type="Pfam" id="PF13442">
    <property type="entry name" value="Cytochrome_CBB3"/>
    <property type="match status" value="1"/>
</dbReference>
<accession>A0AAF0I5X7</accession>
<dbReference type="KEGG" id="slom:PXH66_10400"/>
<reference evidence="11" key="1">
    <citation type="submission" date="2023-03" db="EMBL/GenBank/DDBJ databases">
        <title>Lomoglobus Profundus gen. nov., sp. nov., a novel member of the phylum Verrucomicrobia, isolated from deep-marine sediment of South China Sea.</title>
        <authorList>
            <person name="Ahmad T."/>
            <person name="Ishaq S.E."/>
            <person name="Wang F."/>
        </authorList>
    </citation>
    <scope>NUCLEOTIDE SEQUENCE</scope>
    <source>
        <strain evidence="11">LMO-M01</strain>
    </source>
</reference>
<dbReference type="GO" id="GO:0046872">
    <property type="term" value="F:metal ion binding"/>
    <property type="evidence" value="ECO:0007669"/>
    <property type="project" value="UniProtKB-KW"/>
</dbReference>
<evidence type="ECO:0000259" key="10">
    <source>
        <dbReference type="PROSITE" id="PS51007"/>
    </source>
</evidence>
<evidence type="ECO:0000256" key="1">
    <source>
        <dbReference type="ARBA" id="ARBA00001931"/>
    </source>
</evidence>
<dbReference type="EMBL" id="CP119075">
    <property type="protein sequence ID" value="WED67260.1"/>
    <property type="molecule type" value="Genomic_DNA"/>
</dbReference>
<dbReference type="GO" id="GO:0020037">
    <property type="term" value="F:heme binding"/>
    <property type="evidence" value="ECO:0007669"/>
    <property type="project" value="InterPro"/>
</dbReference>
<keyword evidence="5 9" id="KW-0732">Signal</keyword>
<evidence type="ECO:0000256" key="6">
    <source>
        <dbReference type="ARBA" id="ARBA00023002"/>
    </source>
</evidence>
<dbReference type="Proteomes" id="UP001218638">
    <property type="component" value="Chromosome"/>
</dbReference>
<dbReference type="PANTHER" id="PTHR32303">
    <property type="entry name" value="QUINOPROTEIN ALCOHOL DEHYDROGENASE (CYTOCHROME C)"/>
    <property type="match status" value="1"/>
</dbReference>
<dbReference type="AlphaFoldDB" id="A0AAF0I5X7"/>
<evidence type="ECO:0000256" key="7">
    <source>
        <dbReference type="ARBA" id="ARBA00023004"/>
    </source>
</evidence>
<keyword evidence="6" id="KW-0560">Oxidoreductase</keyword>
<keyword evidence="12" id="KW-1185">Reference proteome</keyword>
<protein>
    <submittedName>
        <fullName evidence="11">PQQ-binding-like beta-propeller repeat protein</fullName>
    </submittedName>
</protein>
<dbReference type="InterPro" id="IPR036909">
    <property type="entry name" value="Cyt_c-like_dom_sf"/>
</dbReference>
<dbReference type="SUPFAM" id="SSF50998">
    <property type="entry name" value="Quinoprotein alcohol dehydrogenase-like"/>
    <property type="match status" value="1"/>
</dbReference>
<evidence type="ECO:0000313" key="12">
    <source>
        <dbReference type="Proteomes" id="UP001218638"/>
    </source>
</evidence>
<dbReference type="RefSeq" id="WP_330932354.1">
    <property type="nucleotide sequence ID" value="NZ_CP119075.1"/>
</dbReference>